<gene>
    <name evidence="3" type="ORF">GCM10022261_01030</name>
</gene>
<dbReference type="EMBL" id="BAABAZ010000003">
    <property type="protein sequence ID" value="GAA4282572.1"/>
    <property type="molecule type" value="Genomic_DNA"/>
</dbReference>
<feature type="transmembrane region" description="Helical" evidence="2">
    <location>
        <begin position="70"/>
        <end position="96"/>
    </location>
</feature>
<feature type="transmembrane region" description="Helical" evidence="2">
    <location>
        <begin position="33"/>
        <end position="58"/>
    </location>
</feature>
<protein>
    <submittedName>
        <fullName evidence="3">Uncharacterized protein</fullName>
    </submittedName>
</protein>
<keyword evidence="2" id="KW-1133">Transmembrane helix</keyword>
<organism evidence="3 4">
    <name type="scientific">Brevibacterium daeguense</name>
    <dbReference type="NCBI Taxonomy" id="909936"/>
    <lineage>
        <taxon>Bacteria</taxon>
        <taxon>Bacillati</taxon>
        <taxon>Actinomycetota</taxon>
        <taxon>Actinomycetes</taxon>
        <taxon>Micrococcales</taxon>
        <taxon>Brevibacteriaceae</taxon>
        <taxon>Brevibacterium</taxon>
    </lineage>
</organism>
<name>A0ABP8EF20_9MICO</name>
<dbReference type="RefSeq" id="WP_236865793.1">
    <property type="nucleotide sequence ID" value="NZ_BAABAZ010000003.1"/>
</dbReference>
<sequence length="108" mass="11614">MTNTEPAAETELVYDDTPAPPGRRVRLEPTPPGFWRLLLGSVLALLAPFFGILIGSTLGSPDADSRMEPLYWGFFIGGLIGVVGLVVASFGGATLIRHSRSKNREEDS</sequence>
<feature type="region of interest" description="Disordered" evidence="1">
    <location>
        <begin position="1"/>
        <end position="24"/>
    </location>
</feature>
<keyword evidence="2" id="KW-0812">Transmembrane</keyword>
<reference evidence="4" key="1">
    <citation type="journal article" date="2019" name="Int. J. Syst. Evol. Microbiol.">
        <title>The Global Catalogue of Microorganisms (GCM) 10K type strain sequencing project: providing services to taxonomists for standard genome sequencing and annotation.</title>
        <authorList>
            <consortium name="The Broad Institute Genomics Platform"/>
            <consortium name="The Broad Institute Genome Sequencing Center for Infectious Disease"/>
            <person name="Wu L."/>
            <person name="Ma J."/>
        </authorList>
    </citation>
    <scope>NUCLEOTIDE SEQUENCE [LARGE SCALE GENOMIC DNA]</scope>
    <source>
        <strain evidence="4">JCM 17458</strain>
    </source>
</reference>
<evidence type="ECO:0000313" key="3">
    <source>
        <dbReference type="EMBL" id="GAA4282572.1"/>
    </source>
</evidence>
<dbReference type="Proteomes" id="UP001501586">
    <property type="component" value="Unassembled WGS sequence"/>
</dbReference>
<comment type="caution">
    <text evidence="3">The sequence shown here is derived from an EMBL/GenBank/DDBJ whole genome shotgun (WGS) entry which is preliminary data.</text>
</comment>
<evidence type="ECO:0000256" key="1">
    <source>
        <dbReference type="SAM" id="MobiDB-lite"/>
    </source>
</evidence>
<evidence type="ECO:0000313" key="4">
    <source>
        <dbReference type="Proteomes" id="UP001501586"/>
    </source>
</evidence>
<accession>A0ABP8EF20</accession>
<keyword evidence="4" id="KW-1185">Reference proteome</keyword>
<proteinExistence type="predicted"/>
<keyword evidence="2" id="KW-0472">Membrane</keyword>
<evidence type="ECO:0000256" key="2">
    <source>
        <dbReference type="SAM" id="Phobius"/>
    </source>
</evidence>